<feature type="transmembrane region" description="Helical" evidence="1">
    <location>
        <begin position="52"/>
        <end position="73"/>
    </location>
</feature>
<gene>
    <name evidence="2" type="ORF">SV7mr_03460</name>
</gene>
<dbReference type="EMBL" id="CP036272">
    <property type="protein sequence ID" value="QDT57861.1"/>
    <property type="molecule type" value="Genomic_DNA"/>
</dbReference>
<evidence type="ECO:0000256" key="1">
    <source>
        <dbReference type="SAM" id="Phobius"/>
    </source>
</evidence>
<keyword evidence="1" id="KW-0812">Transmembrane</keyword>
<evidence type="ECO:0008006" key="4">
    <source>
        <dbReference type="Google" id="ProtNLM"/>
    </source>
</evidence>
<feature type="transmembrane region" description="Helical" evidence="1">
    <location>
        <begin position="85"/>
        <end position="107"/>
    </location>
</feature>
<organism evidence="2 3">
    <name type="scientific">Stieleria bergensis</name>
    <dbReference type="NCBI Taxonomy" id="2528025"/>
    <lineage>
        <taxon>Bacteria</taxon>
        <taxon>Pseudomonadati</taxon>
        <taxon>Planctomycetota</taxon>
        <taxon>Planctomycetia</taxon>
        <taxon>Pirellulales</taxon>
        <taxon>Pirellulaceae</taxon>
        <taxon>Stieleria</taxon>
    </lineage>
</organism>
<evidence type="ECO:0000313" key="3">
    <source>
        <dbReference type="Proteomes" id="UP000315003"/>
    </source>
</evidence>
<dbReference type="Proteomes" id="UP000315003">
    <property type="component" value="Chromosome"/>
</dbReference>
<evidence type="ECO:0000313" key="2">
    <source>
        <dbReference type="EMBL" id="QDT57861.1"/>
    </source>
</evidence>
<protein>
    <recommendedName>
        <fullName evidence="4">YcxB-like protein domain-containing protein</fullName>
    </recommendedName>
</protein>
<dbReference type="RefSeq" id="WP_145268612.1">
    <property type="nucleotide sequence ID" value="NZ_CP036272.1"/>
</dbReference>
<keyword evidence="1" id="KW-0472">Membrane</keyword>
<sequence>MPDEINPYRAPRSDLQSASESDAEIAVEYVMNESQLSNAQAYFCLHRSGGRIGLVSVLMIAFAVLSMVDWAWIPAKLQFAHAESPLLMIAIRELMVMAVAIVSYQAVTVRVRRDARSYMEQVGMVPGASIALSLDGNQLHVQSMQGSFAYGVADLNVARTTRGLLIITEKNKFWYLPASAPFISGDFRTLLKTLRFRIRNAARDSLTKH</sequence>
<keyword evidence="1" id="KW-1133">Transmembrane helix</keyword>
<keyword evidence="3" id="KW-1185">Reference proteome</keyword>
<dbReference type="AlphaFoldDB" id="A0A517SP20"/>
<reference evidence="2 3" key="1">
    <citation type="submission" date="2019-02" db="EMBL/GenBank/DDBJ databases">
        <title>Deep-cultivation of Planctomycetes and their phenomic and genomic characterization uncovers novel biology.</title>
        <authorList>
            <person name="Wiegand S."/>
            <person name="Jogler M."/>
            <person name="Boedeker C."/>
            <person name="Pinto D."/>
            <person name="Vollmers J."/>
            <person name="Rivas-Marin E."/>
            <person name="Kohn T."/>
            <person name="Peeters S.H."/>
            <person name="Heuer A."/>
            <person name="Rast P."/>
            <person name="Oberbeckmann S."/>
            <person name="Bunk B."/>
            <person name="Jeske O."/>
            <person name="Meyerdierks A."/>
            <person name="Storesund J.E."/>
            <person name="Kallscheuer N."/>
            <person name="Luecker S."/>
            <person name="Lage O.M."/>
            <person name="Pohl T."/>
            <person name="Merkel B.J."/>
            <person name="Hornburger P."/>
            <person name="Mueller R.-W."/>
            <person name="Bruemmer F."/>
            <person name="Labrenz M."/>
            <person name="Spormann A.M."/>
            <person name="Op den Camp H."/>
            <person name="Overmann J."/>
            <person name="Amann R."/>
            <person name="Jetten M.S.M."/>
            <person name="Mascher T."/>
            <person name="Medema M.H."/>
            <person name="Devos D.P."/>
            <person name="Kaster A.-K."/>
            <person name="Ovreas L."/>
            <person name="Rohde M."/>
            <person name="Galperin M.Y."/>
            <person name="Jogler C."/>
        </authorList>
    </citation>
    <scope>NUCLEOTIDE SEQUENCE [LARGE SCALE GENOMIC DNA]</scope>
    <source>
        <strain evidence="2 3">SV_7m_r</strain>
    </source>
</reference>
<proteinExistence type="predicted"/>
<name>A0A517SP20_9BACT</name>
<accession>A0A517SP20</accession>